<keyword evidence="2" id="KW-1185">Reference proteome</keyword>
<dbReference type="AlphaFoldDB" id="A0A0C3D1Z0"/>
<reference evidence="1 2" key="1">
    <citation type="submission" date="2014-04" db="EMBL/GenBank/DDBJ databases">
        <authorList>
            <consortium name="DOE Joint Genome Institute"/>
            <person name="Kuo A."/>
            <person name="Kohler A."/>
            <person name="Nagy L.G."/>
            <person name="Floudas D."/>
            <person name="Copeland A."/>
            <person name="Barry K.W."/>
            <person name="Cichocki N."/>
            <person name="Veneault-Fourrey C."/>
            <person name="LaButti K."/>
            <person name="Lindquist E.A."/>
            <person name="Lipzen A."/>
            <person name="Lundell T."/>
            <person name="Morin E."/>
            <person name="Murat C."/>
            <person name="Sun H."/>
            <person name="Tunlid A."/>
            <person name="Henrissat B."/>
            <person name="Grigoriev I.V."/>
            <person name="Hibbett D.S."/>
            <person name="Martin F."/>
            <person name="Nordberg H.P."/>
            <person name="Cantor M.N."/>
            <person name="Hua S.X."/>
        </authorList>
    </citation>
    <scope>NUCLEOTIDE SEQUENCE [LARGE SCALE GENOMIC DNA]</scope>
    <source>
        <strain evidence="1 2">Foug A</strain>
    </source>
</reference>
<dbReference type="Proteomes" id="UP000053989">
    <property type="component" value="Unassembled WGS sequence"/>
</dbReference>
<organism evidence="1 2">
    <name type="scientific">Scleroderma citrinum Foug A</name>
    <dbReference type="NCBI Taxonomy" id="1036808"/>
    <lineage>
        <taxon>Eukaryota</taxon>
        <taxon>Fungi</taxon>
        <taxon>Dikarya</taxon>
        <taxon>Basidiomycota</taxon>
        <taxon>Agaricomycotina</taxon>
        <taxon>Agaricomycetes</taxon>
        <taxon>Agaricomycetidae</taxon>
        <taxon>Boletales</taxon>
        <taxon>Sclerodermatineae</taxon>
        <taxon>Sclerodermataceae</taxon>
        <taxon>Scleroderma</taxon>
    </lineage>
</organism>
<name>A0A0C3D1Z0_9AGAM</name>
<reference evidence="2" key="2">
    <citation type="submission" date="2015-01" db="EMBL/GenBank/DDBJ databases">
        <title>Evolutionary Origins and Diversification of the Mycorrhizal Mutualists.</title>
        <authorList>
            <consortium name="DOE Joint Genome Institute"/>
            <consortium name="Mycorrhizal Genomics Consortium"/>
            <person name="Kohler A."/>
            <person name="Kuo A."/>
            <person name="Nagy L.G."/>
            <person name="Floudas D."/>
            <person name="Copeland A."/>
            <person name="Barry K.W."/>
            <person name="Cichocki N."/>
            <person name="Veneault-Fourrey C."/>
            <person name="LaButti K."/>
            <person name="Lindquist E.A."/>
            <person name="Lipzen A."/>
            <person name="Lundell T."/>
            <person name="Morin E."/>
            <person name="Murat C."/>
            <person name="Riley R."/>
            <person name="Ohm R."/>
            <person name="Sun H."/>
            <person name="Tunlid A."/>
            <person name="Henrissat B."/>
            <person name="Grigoriev I.V."/>
            <person name="Hibbett D.S."/>
            <person name="Martin F."/>
        </authorList>
    </citation>
    <scope>NUCLEOTIDE SEQUENCE [LARGE SCALE GENOMIC DNA]</scope>
    <source>
        <strain evidence="2">Foug A</strain>
    </source>
</reference>
<dbReference type="EMBL" id="KN822720">
    <property type="protein sequence ID" value="KIM50096.1"/>
    <property type="molecule type" value="Genomic_DNA"/>
</dbReference>
<dbReference type="InParanoid" id="A0A0C3D1Z0"/>
<gene>
    <name evidence="1" type="ORF">SCLCIDRAFT_1187377</name>
</gene>
<evidence type="ECO:0000313" key="2">
    <source>
        <dbReference type="Proteomes" id="UP000053989"/>
    </source>
</evidence>
<proteinExistence type="predicted"/>
<accession>A0A0C3D1Z0</accession>
<dbReference type="HOGENOM" id="CLU_1732568_0_0_1"/>
<evidence type="ECO:0000313" key="1">
    <source>
        <dbReference type="EMBL" id="KIM50096.1"/>
    </source>
</evidence>
<sequence>MTKWLDRQEKIEIFCHYLDHQLEEDALNTTLTRKIVLAKQPAVHVQPISTIKEHHSAPYFSRDLKCFLNTLLPHGETIPCTQLQHAELGLSLQQLDVWHSYKLQMDALGNDVDSGEEKETIKAKPGDKGRFNMVVVAHSAAVESTGKVEST</sequence>
<protein>
    <submittedName>
        <fullName evidence="1">Uncharacterized protein</fullName>
    </submittedName>
</protein>